<keyword evidence="3" id="KW-1185">Reference proteome</keyword>
<dbReference type="EMBL" id="MNAD01001612">
    <property type="protein sequence ID" value="OJT03432.1"/>
    <property type="molecule type" value="Genomic_DNA"/>
</dbReference>
<gene>
    <name evidence="2" type="ORF">TRAPUB_5851</name>
</gene>
<feature type="compositionally biased region" description="Low complexity" evidence="1">
    <location>
        <begin position="138"/>
        <end position="186"/>
    </location>
</feature>
<dbReference type="STRING" id="154538.A0A1M2V774"/>
<dbReference type="Gene3D" id="2.60.40.790">
    <property type="match status" value="1"/>
</dbReference>
<dbReference type="AlphaFoldDB" id="A0A1M2V774"/>
<feature type="region of interest" description="Disordered" evidence="1">
    <location>
        <begin position="132"/>
        <end position="244"/>
    </location>
</feature>
<evidence type="ECO:0000313" key="3">
    <source>
        <dbReference type="Proteomes" id="UP000184267"/>
    </source>
</evidence>
<dbReference type="CDD" id="cd06464">
    <property type="entry name" value="ACD_sHsps-like"/>
    <property type="match status" value="1"/>
</dbReference>
<evidence type="ECO:0000313" key="2">
    <source>
        <dbReference type="EMBL" id="OJT03432.1"/>
    </source>
</evidence>
<evidence type="ECO:0008006" key="4">
    <source>
        <dbReference type="Google" id="ProtNLM"/>
    </source>
</evidence>
<feature type="compositionally biased region" description="Polar residues" evidence="1">
    <location>
        <begin position="9"/>
        <end position="24"/>
    </location>
</feature>
<protein>
    <recommendedName>
        <fullName evidence="4">SHSP domain-containing protein</fullName>
    </recommendedName>
</protein>
<accession>A0A1M2V774</accession>
<evidence type="ECO:0000256" key="1">
    <source>
        <dbReference type="SAM" id="MobiDB-lite"/>
    </source>
</evidence>
<dbReference type="Proteomes" id="UP000184267">
    <property type="component" value="Unassembled WGS sequence"/>
</dbReference>
<proteinExistence type="predicted"/>
<dbReference type="OrthoDB" id="1431247at2759"/>
<reference evidence="2 3" key="1">
    <citation type="submission" date="2016-10" db="EMBL/GenBank/DDBJ databases">
        <title>Genome sequence of the basidiomycete white-rot fungus Trametes pubescens.</title>
        <authorList>
            <person name="Makela M.R."/>
            <person name="Granchi Z."/>
            <person name="Peng M."/>
            <person name="De Vries R.P."/>
            <person name="Grigoriev I."/>
            <person name="Riley R."/>
            <person name="Hilden K."/>
        </authorList>
    </citation>
    <scope>NUCLEOTIDE SEQUENCE [LARGE SCALE GENOMIC DNA]</scope>
    <source>
        <strain evidence="2 3">FBCC735</strain>
    </source>
</reference>
<sequence length="434" mass="46974">MSFPYQQFVDYSNPNTPRVYSTSWELPAEQDAMQMPQQQEQQTMQQHQQQHQHQQHQERVSPSQLHLQQLPPPPPLPITAQDTQQPQAPPQPQQQRRQQGQYTPHQPTIALQATSAQPQYRFDITTEEHFIQQAQGDARPGSSSSRRGGASKPPLHVDTSRASSAASPGALSSAGAGAGPLRAPRGAHAHAQSAHPYRRPQSRAASGSSTAGGAASAPAPVRSRRVSELQTAETSAGGAPRGAVPAVGTAMAVGCPAGDTWREGLLGLQDFVGVSHDHEATPTATPRTHQHLLPAEPVRRYGIRADIHYNADENLIIAMFELPGVKRGDLRVTMGVCPFSRVRQINIVGISRPPLPSQGHGVRERKFGQFMRTLPVPPETKVCAHSVSQHYLVRLTCPRQPEDVTITLEDGILTLKIPGGAPAPVEAPQEIPIS</sequence>
<dbReference type="InterPro" id="IPR008978">
    <property type="entry name" value="HSP20-like_chaperone"/>
</dbReference>
<feature type="compositionally biased region" description="Low complexity" evidence="1">
    <location>
        <begin position="33"/>
        <end position="52"/>
    </location>
</feature>
<feature type="region of interest" description="Disordered" evidence="1">
    <location>
        <begin position="1"/>
        <end position="104"/>
    </location>
</feature>
<name>A0A1M2V774_TRAPU</name>
<feature type="compositionally biased region" description="Low complexity" evidence="1">
    <location>
        <begin position="202"/>
        <end position="221"/>
    </location>
</feature>
<dbReference type="OMA" id="PTHRTIH"/>
<organism evidence="2 3">
    <name type="scientific">Trametes pubescens</name>
    <name type="common">White-rot fungus</name>
    <dbReference type="NCBI Taxonomy" id="154538"/>
    <lineage>
        <taxon>Eukaryota</taxon>
        <taxon>Fungi</taxon>
        <taxon>Dikarya</taxon>
        <taxon>Basidiomycota</taxon>
        <taxon>Agaricomycotina</taxon>
        <taxon>Agaricomycetes</taxon>
        <taxon>Polyporales</taxon>
        <taxon>Polyporaceae</taxon>
        <taxon>Trametes</taxon>
    </lineage>
</organism>
<comment type="caution">
    <text evidence="2">The sequence shown here is derived from an EMBL/GenBank/DDBJ whole genome shotgun (WGS) entry which is preliminary data.</text>
</comment>
<feature type="compositionally biased region" description="Low complexity" evidence="1">
    <location>
        <begin position="93"/>
        <end position="104"/>
    </location>
</feature>